<keyword evidence="2 12" id="KW-0540">Nuclease</keyword>
<accession>A0A840DQS7</accession>
<keyword evidence="9 12" id="KW-0238">DNA-binding</keyword>
<dbReference type="Pfam" id="PF18525">
    <property type="entry name" value="Cas9_C"/>
    <property type="match status" value="1"/>
</dbReference>
<dbReference type="GO" id="GO:0004519">
    <property type="term" value="F:endonuclease activity"/>
    <property type="evidence" value="ECO:0007669"/>
    <property type="project" value="UniProtKB-UniRule"/>
</dbReference>
<evidence type="ECO:0000256" key="8">
    <source>
        <dbReference type="ARBA" id="ARBA00023118"/>
    </source>
</evidence>
<evidence type="ECO:0000256" key="2">
    <source>
        <dbReference type="ARBA" id="ARBA00022722"/>
    </source>
</evidence>
<dbReference type="InterPro" id="IPR002711">
    <property type="entry name" value="HNH"/>
</dbReference>
<name>A0A840DQS7_9MICO</name>
<dbReference type="Gene3D" id="3.30.420.10">
    <property type="entry name" value="Ribonuclease H-like superfamily/Ribonuclease H"/>
    <property type="match status" value="2"/>
</dbReference>
<gene>
    <name evidence="14" type="ORF">F5897_000844</name>
</gene>
<keyword evidence="7" id="KW-0694">RNA-binding</keyword>
<dbReference type="Pfam" id="PF18470">
    <property type="entry name" value="Cas9_a"/>
    <property type="match status" value="1"/>
</dbReference>
<evidence type="ECO:0000256" key="12">
    <source>
        <dbReference type="PROSITE-ProRule" id="PRU01085"/>
    </source>
</evidence>
<dbReference type="EMBL" id="JACIFD010000007">
    <property type="protein sequence ID" value="MBB4071536.1"/>
    <property type="molecule type" value="Genomic_DNA"/>
</dbReference>
<comment type="subunit">
    <text evidence="11">Monomer. Binds crRNA and tracrRNA.</text>
</comment>
<keyword evidence="6" id="KW-0460">Magnesium</keyword>
<evidence type="ECO:0000256" key="6">
    <source>
        <dbReference type="ARBA" id="ARBA00022842"/>
    </source>
</evidence>
<organism evidence="14 15">
    <name type="scientific">Canibacter oris</name>
    <dbReference type="NCBI Taxonomy" id="1365628"/>
    <lineage>
        <taxon>Bacteria</taxon>
        <taxon>Bacillati</taxon>
        <taxon>Actinomycetota</taxon>
        <taxon>Actinomycetes</taxon>
        <taxon>Micrococcales</taxon>
        <taxon>Microbacteriaceae</taxon>
        <taxon>Canibacter</taxon>
    </lineage>
</organism>
<reference evidence="14" key="1">
    <citation type="submission" date="2020-08" db="EMBL/GenBank/DDBJ databases">
        <title>Sequencing the genomes of 1000 actinobacteria strains.</title>
        <authorList>
            <person name="Klenk H.-P."/>
        </authorList>
    </citation>
    <scope>NUCLEOTIDE SEQUENCE [LARGE SCALE GENOMIC DNA]</scope>
    <source>
        <strain evidence="14">DSM 27064</strain>
    </source>
</reference>
<dbReference type="SMART" id="SM00507">
    <property type="entry name" value="HNHc"/>
    <property type="match status" value="1"/>
</dbReference>
<dbReference type="InterPro" id="IPR003615">
    <property type="entry name" value="HNH_nuc"/>
</dbReference>
<evidence type="ECO:0000256" key="1">
    <source>
        <dbReference type="ARBA" id="ARBA00001946"/>
    </source>
</evidence>
<evidence type="ECO:0000256" key="10">
    <source>
        <dbReference type="ARBA" id="ARBA00023211"/>
    </source>
</evidence>
<dbReference type="Gene3D" id="3.30.70.3520">
    <property type="match status" value="1"/>
</dbReference>
<dbReference type="Pfam" id="PF17894">
    <property type="entry name" value="Cas9_Topo"/>
    <property type="match status" value="1"/>
</dbReference>
<dbReference type="Pfam" id="PF01844">
    <property type="entry name" value="HNH"/>
    <property type="match status" value="1"/>
</dbReference>
<dbReference type="InterPro" id="IPR041217">
    <property type="entry name" value="Cas9_C"/>
</dbReference>
<evidence type="ECO:0000256" key="11">
    <source>
        <dbReference type="ARBA" id="ARBA00046380"/>
    </source>
</evidence>
<evidence type="ECO:0000256" key="5">
    <source>
        <dbReference type="ARBA" id="ARBA00022801"/>
    </source>
</evidence>
<dbReference type="GO" id="GO:0051607">
    <property type="term" value="P:defense response to virus"/>
    <property type="evidence" value="ECO:0007669"/>
    <property type="project" value="UniProtKB-KW"/>
</dbReference>
<evidence type="ECO:0000256" key="4">
    <source>
        <dbReference type="ARBA" id="ARBA00022759"/>
    </source>
</evidence>
<dbReference type="GO" id="GO:0008270">
    <property type="term" value="F:zinc ion binding"/>
    <property type="evidence" value="ECO:0007669"/>
    <property type="project" value="InterPro"/>
</dbReference>
<keyword evidence="10" id="KW-0464">Manganese</keyword>
<keyword evidence="3" id="KW-0479">Metal-binding</keyword>
<comment type="caution">
    <text evidence="14">The sequence shown here is derived from an EMBL/GenBank/DDBJ whole genome shotgun (WGS) entry which is preliminary data.</text>
</comment>
<dbReference type="GO" id="GO:0003723">
    <property type="term" value="F:RNA binding"/>
    <property type="evidence" value="ECO:0007669"/>
    <property type="project" value="UniProtKB-UniRule"/>
</dbReference>
<feature type="domain" description="HNH Cas9-type" evidence="13">
    <location>
        <begin position="132"/>
        <end position="293"/>
    </location>
</feature>
<dbReference type="InterPro" id="IPR036397">
    <property type="entry name" value="RNaseH_sf"/>
</dbReference>
<protein>
    <recommendedName>
        <fullName evidence="13">HNH Cas9-type domain-containing protein</fullName>
    </recommendedName>
</protein>
<comment type="cofactor">
    <cofactor evidence="1">
        <name>Mg(2+)</name>
        <dbReference type="ChEBI" id="CHEBI:18420"/>
    </cofactor>
</comment>
<dbReference type="InterPro" id="IPR040796">
    <property type="entry name" value="Cas9_b_hairpin"/>
</dbReference>
<evidence type="ECO:0000256" key="9">
    <source>
        <dbReference type="ARBA" id="ARBA00023125"/>
    </source>
</evidence>
<keyword evidence="4 12" id="KW-0255">Endonuclease</keyword>
<sequence length="732" mass="81469">MVSQLANSEQLPQEAIGAEAVTEFLEACDDDELQKLESISLPAGRAAYSVDSLEKLTAQMLATGCDLFTARQTLFNVERDWRPPADPIGEPVGNPAVDRVLKIVNRWLLAAERRWGTPATINIEHVRTAFASEAKTREYLKELKQRAELNEKIVAEMEARIGVQPGGSSSSVTRWLALARQRNCCLYCGTFIDFFTAEMDHIVPRKGPESTNTRVNLAAACKECNKDKSNRPFAVWAEDTGRPNVSYAAVAERVRNLTPYDNFDGRELKRFKQEVLLRLKKRTPDEAIDSRSIASVAWMARELAARIKYHFRSKQEITVGTYAGSITADARRATGFEGKVELIGGKAKTRLDRRHHAMDAAIVALLRPSVAQTLAIRSNMRQAENLSQRHTGNWKQFDGADHAAQKIYAVWRQHMEVLLGLFNEALQADNVPVTQNLRLGLGNSKAHDDTVRPFCPKGSTPKRLGDAWSVEEIDRASTPQLWLALTRLPDFDAKTGLPENLQREIRVKNRWFSAPDVINIFPKSIAAIAVREGWAEIGSTIHHARLYRLAPKKPGGKPEYGMVRVFMQDLLRHSSEDLFTVPLPPESISLRTAQAKVREQVLAGTAEYLTWIVSGTELAFDSSAFESGSGALKDFLTILPETNTWTITGFYDTARITIKPRQLSAEGLENQNNALLANNQAVCRILGVKGLQISLNVLLQQTVEVIHRNALGEKRYGDAASNSLPTTVQLKA</sequence>
<dbReference type="GO" id="GO:0003677">
    <property type="term" value="F:DNA binding"/>
    <property type="evidence" value="ECO:0007669"/>
    <property type="project" value="UniProtKB-UniRule"/>
</dbReference>
<keyword evidence="15" id="KW-1185">Reference proteome</keyword>
<dbReference type="InterPro" id="IPR033114">
    <property type="entry name" value="HNH_CAS9"/>
</dbReference>
<dbReference type="Pfam" id="PF18541">
    <property type="entry name" value="RuvC_III"/>
    <property type="match status" value="1"/>
</dbReference>
<evidence type="ECO:0000313" key="15">
    <source>
        <dbReference type="Proteomes" id="UP000571183"/>
    </source>
</evidence>
<keyword evidence="5 12" id="KW-0378">Hydrolase</keyword>
<proteinExistence type="predicted"/>
<dbReference type="PROSITE" id="PS51749">
    <property type="entry name" value="HNH_CAS9"/>
    <property type="match status" value="1"/>
</dbReference>
<dbReference type="AlphaFoldDB" id="A0A840DQS7"/>
<evidence type="ECO:0000259" key="13">
    <source>
        <dbReference type="PROSITE" id="PS51749"/>
    </source>
</evidence>
<dbReference type="GO" id="GO:0016787">
    <property type="term" value="F:hydrolase activity"/>
    <property type="evidence" value="ECO:0007669"/>
    <property type="project" value="UniProtKB-KW"/>
</dbReference>
<dbReference type="InterPro" id="IPR040619">
    <property type="entry name" value="Cas9_alpha-helical_lobe"/>
</dbReference>
<keyword evidence="8" id="KW-0051">Antiviral defense</keyword>
<dbReference type="InterPro" id="IPR041383">
    <property type="entry name" value="RuvC_III"/>
</dbReference>
<evidence type="ECO:0000256" key="3">
    <source>
        <dbReference type="ARBA" id="ARBA00022723"/>
    </source>
</evidence>
<dbReference type="InterPro" id="IPR041225">
    <property type="entry name" value="Cas9_Topo"/>
</dbReference>
<evidence type="ECO:0000313" key="14">
    <source>
        <dbReference type="EMBL" id="MBB4071536.1"/>
    </source>
</evidence>
<dbReference type="Proteomes" id="UP000571183">
    <property type="component" value="Unassembled WGS sequence"/>
</dbReference>
<dbReference type="Pfam" id="PF17893">
    <property type="entry name" value="Cas9_b_hairpin"/>
    <property type="match status" value="1"/>
</dbReference>
<evidence type="ECO:0000256" key="7">
    <source>
        <dbReference type="ARBA" id="ARBA00022884"/>
    </source>
</evidence>